<proteinExistence type="predicted"/>
<feature type="non-terminal residue" evidence="1">
    <location>
        <position position="103"/>
    </location>
</feature>
<evidence type="ECO:0000313" key="1">
    <source>
        <dbReference type="EMBL" id="MFD2052608.1"/>
    </source>
</evidence>
<keyword evidence="2" id="KW-1185">Reference proteome</keyword>
<protein>
    <submittedName>
        <fullName evidence="1">Prenyltransferase</fullName>
    </submittedName>
</protein>
<gene>
    <name evidence="1" type="ORF">ACFSQT_05660</name>
</gene>
<name>A0ABW4W961_9HYPH</name>
<reference evidence="2" key="1">
    <citation type="journal article" date="2019" name="Int. J. Syst. Evol. Microbiol.">
        <title>The Global Catalogue of Microorganisms (GCM) 10K type strain sequencing project: providing services to taxonomists for standard genome sequencing and annotation.</title>
        <authorList>
            <consortium name="The Broad Institute Genomics Platform"/>
            <consortium name="The Broad Institute Genome Sequencing Center for Infectious Disease"/>
            <person name="Wu L."/>
            <person name="Ma J."/>
        </authorList>
    </citation>
    <scope>NUCLEOTIDE SEQUENCE [LARGE SCALE GENOMIC DNA]</scope>
    <source>
        <strain evidence="2">CGMCC 1.16226</strain>
    </source>
</reference>
<accession>A0ABW4W961</accession>
<dbReference type="Proteomes" id="UP001597349">
    <property type="component" value="Unassembled WGS sequence"/>
</dbReference>
<comment type="caution">
    <text evidence="1">The sequence shown here is derived from an EMBL/GenBank/DDBJ whole genome shotgun (WGS) entry which is preliminary data.</text>
</comment>
<dbReference type="EMBL" id="JBHUGY010000011">
    <property type="protein sequence ID" value="MFD2052608.1"/>
    <property type="molecule type" value="Genomic_DNA"/>
</dbReference>
<sequence length="103" mass="11426">MDARSDRNAIPLAVDLDGTLIATDLLWEGLFILLKKNPLYIFLVPFWAAGGPARLKQAIAQRIDIDPASLPYREALLCRLRTEHAEGRKIVLATGTPRKFADA</sequence>
<organism evidence="1 2">
    <name type="scientific">Mesorhizobium calcicola</name>
    <dbReference type="NCBI Taxonomy" id="1300310"/>
    <lineage>
        <taxon>Bacteria</taxon>
        <taxon>Pseudomonadati</taxon>
        <taxon>Pseudomonadota</taxon>
        <taxon>Alphaproteobacteria</taxon>
        <taxon>Hyphomicrobiales</taxon>
        <taxon>Phyllobacteriaceae</taxon>
        <taxon>Mesorhizobium</taxon>
    </lineage>
</organism>
<dbReference type="SUPFAM" id="SSF56784">
    <property type="entry name" value="HAD-like"/>
    <property type="match status" value="1"/>
</dbReference>
<evidence type="ECO:0000313" key="2">
    <source>
        <dbReference type="Proteomes" id="UP001597349"/>
    </source>
</evidence>
<dbReference type="InterPro" id="IPR036412">
    <property type="entry name" value="HAD-like_sf"/>
</dbReference>